<dbReference type="EMBL" id="CP009268">
    <property type="protein sequence ID" value="AJA52157.1"/>
    <property type="molecule type" value="Genomic_DNA"/>
</dbReference>
<evidence type="ECO:0000313" key="15">
    <source>
        <dbReference type="EMBL" id="KRU11833.1"/>
    </source>
</evidence>
<dbReference type="InterPro" id="IPR000719">
    <property type="entry name" value="Prot_kinase_dom"/>
</dbReference>
<dbReference type="PROSITE" id="PS50011">
    <property type="entry name" value="PROTEIN_KINASE_DOM"/>
    <property type="match status" value="1"/>
</dbReference>
<keyword evidence="3 15" id="KW-0808">Transferase</keyword>
<dbReference type="PATRIC" id="fig|1262449.3.peg.897"/>
<dbReference type="CDD" id="cd14014">
    <property type="entry name" value="STKc_PknB_like"/>
    <property type="match status" value="1"/>
</dbReference>
<evidence type="ECO:0000259" key="12">
    <source>
        <dbReference type="PROSITE" id="PS50011"/>
    </source>
</evidence>
<dbReference type="SMART" id="SM00740">
    <property type="entry name" value="PASTA"/>
    <property type="match status" value="3"/>
</dbReference>
<dbReference type="NCBIfam" id="NF033483">
    <property type="entry name" value="PknB_PASTA_kin"/>
    <property type="match status" value="1"/>
</dbReference>
<keyword evidence="11" id="KW-1133">Transmembrane helix</keyword>
<dbReference type="PROSITE" id="PS00107">
    <property type="entry name" value="PROTEIN_KINASE_ATP"/>
    <property type="match status" value="1"/>
</dbReference>
<dbReference type="Gene3D" id="3.30.10.20">
    <property type="match status" value="3"/>
</dbReference>
<comment type="catalytic activity">
    <reaction evidence="8">
        <text>L-seryl-[protein] + ATP = O-phospho-L-seryl-[protein] + ADP + H(+)</text>
        <dbReference type="Rhea" id="RHEA:17989"/>
        <dbReference type="Rhea" id="RHEA-COMP:9863"/>
        <dbReference type="Rhea" id="RHEA-COMP:11604"/>
        <dbReference type="ChEBI" id="CHEBI:15378"/>
        <dbReference type="ChEBI" id="CHEBI:29999"/>
        <dbReference type="ChEBI" id="CHEBI:30616"/>
        <dbReference type="ChEBI" id="CHEBI:83421"/>
        <dbReference type="ChEBI" id="CHEBI:456216"/>
        <dbReference type="EC" id="2.7.11.1"/>
    </reaction>
</comment>
<feature type="transmembrane region" description="Helical" evidence="11">
    <location>
        <begin position="350"/>
        <end position="368"/>
    </location>
</feature>
<accession>A0A0H3J3Y4</accession>
<keyword evidence="11" id="KW-0472">Membrane</keyword>
<reference evidence="14 17" key="1">
    <citation type="journal article" date="2015" name="Genome Announc.">
        <title>Complete Genome Sequence of the Nitrogen-Fixing and Solvent-Producing Clostridium pasteurianum DSM 525.</title>
        <authorList>
            <person name="Poehlein A."/>
            <person name="Grosse-Honebrink A."/>
            <person name="Zhang Y."/>
            <person name="Minton N.P."/>
            <person name="Daniel R."/>
        </authorList>
    </citation>
    <scope>NUCLEOTIDE SEQUENCE [LARGE SCALE GENOMIC DNA]</scope>
    <source>
        <strain evidence="14">DSM 525</strain>
        <strain evidence="17">DSM 525 / ATCC 6013</strain>
    </source>
</reference>
<organism evidence="14 17">
    <name type="scientific">Clostridium pasteurianum DSM 525 = ATCC 6013</name>
    <dbReference type="NCBI Taxonomy" id="1262449"/>
    <lineage>
        <taxon>Bacteria</taxon>
        <taxon>Bacillati</taxon>
        <taxon>Bacillota</taxon>
        <taxon>Clostridia</taxon>
        <taxon>Eubacteriales</taxon>
        <taxon>Clostridiaceae</taxon>
        <taxon>Clostridium</taxon>
    </lineage>
</organism>
<dbReference type="eggNOG" id="COG0515">
    <property type="taxonomic scope" value="Bacteria"/>
</dbReference>
<sequence length="668" mass="72490">MIGTTLNNRYELLEKIGEGGTAIVYKAKCHLLNRFVAVKVLKDELANDKEFVEKFKREASAAAGLSCNNIVNTYDVGTENNINYIVLEYIKGKTLKQIINEDGKLNWKKAVDISKQIASALDCAHKNNIVHRDIKPHNILVTEDGIVKVADFGIAKASDSVTITNSNKIMGSAHYLSPEQAKGMRVDGRTDIYSLGIVIYEMITGKVPYDAESPVSVALKHIQDPVVPPRDINPNIPINLNNLVLKCMEKNPEARYENAKKLIDDLNNISNNSNNNFDNNSLKDDYTRVMDPINDTVQFSPVGNNGSLNENEFNNNEKNFDESESTDEEDVNEEVNNKKTSSLSKNKKKIIVATLVALLAIVVVIGGLKLGQLNAVNRVVANTKKVPSILGMKQQDAKKLVESEGLKFVIAGTENSDQEKGTVIECYPNVGNNINKGDSVRVTISSGPDESIVPPIEGLDLEKAKEQIENSGFVLGDVSKDYSDSTINTVINVNPSVGTTLKKGTAISIVLSRGPRIRQSVVPSLIGRSKDAAIAALNDKNLVANVVYETTDDSNQNNVVSKQDIAAGTTLNQGAKVTITVYNYSPPAPSNNSSDQNNNASNTSNDNNTSDNNKTSDKNDTNNATSKNDANNSSNSSKNQGNDNNNSNSNNNSVNNNTTGNNGNDNKK</sequence>
<feature type="domain" description="Protein kinase" evidence="12">
    <location>
        <begin position="10"/>
        <end position="267"/>
    </location>
</feature>
<dbReference type="Proteomes" id="UP000028042">
    <property type="component" value="Unassembled WGS sequence"/>
</dbReference>
<protein>
    <recommendedName>
        <fullName evidence="1">non-specific serine/threonine protein kinase</fullName>
        <ecNumber evidence="1">2.7.11.1</ecNumber>
    </recommendedName>
</protein>
<evidence type="ECO:0000256" key="2">
    <source>
        <dbReference type="ARBA" id="ARBA00022527"/>
    </source>
</evidence>
<evidence type="ECO:0000256" key="4">
    <source>
        <dbReference type="ARBA" id="ARBA00022741"/>
    </source>
</evidence>
<dbReference type="SUPFAM" id="SSF56112">
    <property type="entry name" value="Protein kinase-like (PK-like)"/>
    <property type="match status" value="1"/>
</dbReference>
<dbReference type="KEGG" id="cpae:CPAST_c20990"/>
<proteinExistence type="predicted"/>
<evidence type="ECO:0000256" key="1">
    <source>
        <dbReference type="ARBA" id="ARBA00012513"/>
    </source>
</evidence>
<keyword evidence="5 14" id="KW-0418">Kinase</keyword>
<dbReference type="CDD" id="cd06577">
    <property type="entry name" value="PASTA_pknB"/>
    <property type="match status" value="3"/>
</dbReference>
<dbReference type="Gene3D" id="3.30.200.20">
    <property type="entry name" value="Phosphorylase Kinase, domain 1"/>
    <property type="match status" value="1"/>
</dbReference>
<feature type="compositionally biased region" description="Low complexity" evidence="10">
    <location>
        <begin position="621"/>
        <end position="668"/>
    </location>
</feature>
<dbReference type="GeneID" id="93074248"/>
<dbReference type="GO" id="GO:0005524">
    <property type="term" value="F:ATP binding"/>
    <property type="evidence" value="ECO:0007669"/>
    <property type="project" value="UniProtKB-UniRule"/>
</dbReference>
<evidence type="ECO:0000313" key="16">
    <source>
        <dbReference type="Proteomes" id="UP000028042"/>
    </source>
</evidence>
<dbReference type="InterPro" id="IPR011009">
    <property type="entry name" value="Kinase-like_dom_sf"/>
</dbReference>
<name>A0A0H3J3Y4_CLOPA</name>
<comment type="catalytic activity">
    <reaction evidence="7">
        <text>L-threonyl-[protein] + ATP = O-phospho-L-threonyl-[protein] + ADP + H(+)</text>
        <dbReference type="Rhea" id="RHEA:46608"/>
        <dbReference type="Rhea" id="RHEA-COMP:11060"/>
        <dbReference type="Rhea" id="RHEA-COMP:11605"/>
        <dbReference type="ChEBI" id="CHEBI:15378"/>
        <dbReference type="ChEBI" id="CHEBI:30013"/>
        <dbReference type="ChEBI" id="CHEBI:30616"/>
        <dbReference type="ChEBI" id="CHEBI:61977"/>
        <dbReference type="ChEBI" id="CHEBI:456216"/>
        <dbReference type="EC" id="2.7.11.1"/>
    </reaction>
</comment>
<dbReference type="SMART" id="SM00220">
    <property type="entry name" value="S_TKc"/>
    <property type="match status" value="1"/>
</dbReference>
<keyword evidence="4 9" id="KW-0547">Nucleotide-binding</keyword>
<feature type="domain" description="PASTA" evidence="13">
    <location>
        <begin position="516"/>
        <end position="583"/>
    </location>
</feature>
<evidence type="ECO:0000313" key="14">
    <source>
        <dbReference type="EMBL" id="AJA52157.1"/>
    </source>
</evidence>
<dbReference type="InterPro" id="IPR017441">
    <property type="entry name" value="Protein_kinase_ATP_BS"/>
</dbReference>
<reference evidence="15" key="2">
    <citation type="submission" date="2015-10" db="EMBL/GenBank/DDBJ databases">
        <title>Improved Draft Genome Sequence of Clostridium pasteurianum Strain ATCC 6013 (DSM 525) Using a Hybrid Next-Generation Sequencing Approach.</title>
        <authorList>
            <person name="Pyne M.E."/>
            <person name="Utturkar S.M."/>
            <person name="Brown S.D."/>
            <person name="Moo-Young M."/>
            <person name="Chung D.A."/>
            <person name="Chou P.C."/>
        </authorList>
    </citation>
    <scope>NUCLEOTIDE SEQUENCE</scope>
    <source>
        <strain evidence="15">ATCC 6013</strain>
    </source>
</reference>
<dbReference type="PANTHER" id="PTHR43289">
    <property type="entry name" value="MITOGEN-ACTIVATED PROTEIN KINASE KINASE KINASE 20-RELATED"/>
    <property type="match status" value="1"/>
</dbReference>
<evidence type="ECO:0000256" key="11">
    <source>
        <dbReference type="SAM" id="Phobius"/>
    </source>
</evidence>
<dbReference type="Pfam" id="PF00069">
    <property type="entry name" value="Pkinase"/>
    <property type="match status" value="1"/>
</dbReference>
<evidence type="ECO:0000256" key="9">
    <source>
        <dbReference type="PROSITE-ProRule" id="PRU10141"/>
    </source>
</evidence>
<evidence type="ECO:0000256" key="6">
    <source>
        <dbReference type="ARBA" id="ARBA00022840"/>
    </source>
</evidence>
<dbReference type="KEGG" id="cpat:CLPA_c20990"/>
<dbReference type="Proteomes" id="UP000030905">
    <property type="component" value="Chromosome"/>
</dbReference>
<dbReference type="Pfam" id="PF03793">
    <property type="entry name" value="PASTA"/>
    <property type="match status" value="3"/>
</dbReference>
<dbReference type="PROSITE" id="PS00108">
    <property type="entry name" value="PROTEIN_KINASE_ST"/>
    <property type="match status" value="1"/>
</dbReference>
<keyword evidence="2 15" id="KW-0723">Serine/threonine-protein kinase</keyword>
<evidence type="ECO:0000256" key="10">
    <source>
        <dbReference type="SAM" id="MobiDB-lite"/>
    </source>
</evidence>
<dbReference type="EC" id="2.7.11.1" evidence="1"/>
<dbReference type="Gene3D" id="1.10.510.10">
    <property type="entry name" value="Transferase(Phosphotransferase) domain 1"/>
    <property type="match status" value="1"/>
</dbReference>
<dbReference type="PROSITE" id="PS51178">
    <property type="entry name" value="PASTA"/>
    <property type="match status" value="3"/>
</dbReference>
<evidence type="ECO:0000256" key="5">
    <source>
        <dbReference type="ARBA" id="ARBA00022777"/>
    </source>
</evidence>
<feature type="compositionally biased region" description="Low complexity" evidence="10">
    <location>
        <begin position="304"/>
        <end position="317"/>
    </location>
</feature>
<evidence type="ECO:0000313" key="17">
    <source>
        <dbReference type="Proteomes" id="UP000030905"/>
    </source>
</evidence>
<feature type="region of interest" description="Disordered" evidence="10">
    <location>
        <begin position="582"/>
        <end position="668"/>
    </location>
</feature>
<dbReference type="InterPro" id="IPR008271">
    <property type="entry name" value="Ser/Thr_kinase_AS"/>
</dbReference>
<feature type="compositionally biased region" description="Low complexity" evidence="10">
    <location>
        <begin position="590"/>
        <end position="613"/>
    </location>
</feature>
<feature type="domain" description="PASTA" evidence="13">
    <location>
        <begin position="380"/>
        <end position="446"/>
    </location>
</feature>
<dbReference type="AlphaFoldDB" id="A0A0H3J3Y4"/>
<reference evidence="15 16" key="3">
    <citation type="journal article" name="Genome Announc.">
        <title>Improved Draft Genome Sequence of Clostridium pasteurianum Strain ATCC 6013 (DSM 525) Using a Hybrid Next-Generation Sequencing Approach.</title>
        <authorList>
            <person name="Pyne M.E."/>
            <person name="Utturkar S."/>
            <person name="Brown S.D."/>
            <person name="Moo-Young M."/>
            <person name="Chung D.A."/>
            <person name="Chou C.P."/>
        </authorList>
    </citation>
    <scope>NUCLEOTIDE SEQUENCE [LARGE SCALE GENOMIC DNA]</scope>
    <source>
        <strain evidence="15 16">ATCC 6013</strain>
    </source>
</reference>
<evidence type="ECO:0000259" key="13">
    <source>
        <dbReference type="PROSITE" id="PS51178"/>
    </source>
</evidence>
<keyword evidence="11" id="KW-0812">Transmembrane</keyword>
<dbReference type="SUPFAM" id="SSF54184">
    <property type="entry name" value="Penicillin-binding protein 2x (pbp-2x), c-terminal domain"/>
    <property type="match status" value="1"/>
</dbReference>
<keyword evidence="6 9" id="KW-0067">ATP-binding</keyword>
<gene>
    <name evidence="14" type="ORF">CLPA_c20990</name>
    <name evidence="15" type="ORF">CP6013_01080</name>
</gene>
<keyword evidence="17" id="KW-1185">Reference proteome</keyword>
<dbReference type="InterPro" id="IPR005543">
    <property type="entry name" value="PASTA_dom"/>
</dbReference>
<dbReference type="EMBL" id="JPGY02000001">
    <property type="protein sequence ID" value="KRU11833.1"/>
    <property type="molecule type" value="Genomic_DNA"/>
</dbReference>
<feature type="region of interest" description="Disordered" evidence="10">
    <location>
        <begin position="299"/>
        <end position="339"/>
    </location>
</feature>
<evidence type="ECO:0000256" key="3">
    <source>
        <dbReference type="ARBA" id="ARBA00022679"/>
    </source>
</evidence>
<evidence type="ECO:0000256" key="7">
    <source>
        <dbReference type="ARBA" id="ARBA00047899"/>
    </source>
</evidence>
<dbReference type="RefSeq" id="WP_003442101.1">
    <property type="nucleotide sequence ID" value="NZ_ANZB01000002.1"/>
</dbReference>
<dbReference type="GO" id="GO:0004674">
    <property type="term" value="F:protein serine/threonine kinase activity"/>
    <property type="evidence" value="ECO:0007669"/>
    <property type="project" value="UniProtKB-KW"/>
</dbReference>
<feature type="binding site" evidence="9">
    <location>
        <position position="39"/>
    </location>
    <ligand>
        <name>ATP</name>
        <dbReference type="ChEBI" id="CHEBI:30616"/>
    </ligand>
</feature>
<feature type="compositionally biased region" description="Acidic residues" evidence="10">
    <location>
        <begin position="322"/>
        <end position="333"/>
    </location>
</feature>
<dbReference type="FunFam" id="1.10.510.10:FF:000021">
    <property type="entry name" value="Serine/threonine protein kinase"/>
    <property type="match status" value="1"/>
</dbReference>
<dbReference type="PANTHER" id="PTHR43289:SF34">
    <property type="entry name" value="SERINE_THREONINE-PROTEIN KINASE YBDM-RELATED"/>
    <property type="match status" value="1"/>
</dbReference>
<feature type="domain" description="PASTA" evidence="13">
    <location>
        <begin position="447"/>
        <end position="513"/>
    </location>
</feature>
<evidence type="ECO:0000256" key="8">
    <source>
        <dbReference type="ARBA" id="ARBA00048679"/>
    </source>
</evidence>